<accession>A0AC35TK93</accession>
<evidence type="ECO:0000313" key="2">
    <source>
        <dbReference type="WBParaSite" id="RSKR_0000152100.1"/>
    </source>
</evidence>
<protein>
    <submittedName>
        <fullName evidence="2">Autophagy-related protein 101</fullName>
    </submittedName>
</protein>
<evidence type="ECO:0000313" key="1">
    <source>
        <dbReference type="Proteomes" id="UP000095286"/>
    </source>
</evidence>
<name>A0AC35TK93_9BILA</name>
<proteinExistence type="predicted"/>
<dbReference type="Proteomes" id="UP000095286">
    <property type="component" value="Unplaced"/>
</dbReference>
<organism evidence="1 2">
    <name type="scientific">Rhabditophanes sp. KR3021</name>
    <dbReference type="NCBI Taxonomy" id="114890"/>
    <lineage>
        <taxon>Eukaryota</taxon>
        <taxon>Metazoa</taxon>
        <taxon>Ecdysozoa</taxon>
        <taxon>Nematoda</taxon>
        <taxon>Chromadorea</taxon>
        <taxon>Rhabditida</taxon>
        <taxon>Tylenchina</taxon>
        <taxon>Panagrolaimomorpha</taxon>
        <taxon>Strongyloidoidea</taxon>
        <taxon>Alloionematidae</taxon>
        <taxon>Rhabditophanes</taxon>
    </lineage>
</organism>
<reference evidence="2" key="1">
    <citation type="submission" date="2016-11" db="UniProtKB">
        <authorList>
            <consortium name="WormBaseParasite"/>
        </authorList>
    </citation>
    <scope>IDENTIFICATION</scope>
    <source>
        <strain evidence="2">KR3021</strain>
    </source>
</reference>
<sequence>MSTNSSDIENLKFALKLVQFTEDIHKYQYVVDYDKTHGRTLSFKTSFEIDYGEDSDCAPDWSSLTSSVSAPIKLSKPVSTAPPQVNSAQDIQETVEIVIFAKHTFKNDQRFKDYLEKIELEINPHSVTLRAMLKTIFPCKDPDAVIVDGVYFRTEKACSEVDVDEAKNWLAFYPLELNFPLVEILRNRINAGVGTTFLVEIDEN</sequence>
<dbReference type="WBParaSite" id="RSKR_0000152100.1">
    <property type="protein sequence ID" value="RSKR_0000152100.1"/>
    <property type="gene ID" value="RSKR_0000152100"/>
</dbReference>